<dbReference type="PANTHER" id="PTHR11071">
    <property type="entry name" value="PEPTIDYL-PROLYL CIS-TRANS ISOMERASE"/>
    <property type="match status" value="1"/>
</dbReference>
<proteinExistence type="inferred from homology"/>
<feature type="domain" description="PPIase cyclophilin-type" evidence="4">
    <location>
        <begin position="25"/>
        <end position="181"/>
    </location>
</feature>
<dbReference type="PIRSF" id="PIRSF001467">
    <property type="entry name" value="Peptidylpro_ismrse"/>
    <property type="match status" value="1"/>
</dbReference>
<protein>
    <recommendedName>
        <fullName evidence="3">Peptidyl-prolyl cis-trans isomerase</fullName>
        <shortName evidence="3">PPIase</shortName>
        <ecNumber evidence="3">5.2.1.8</ecNumber>
    </recommendedName>
</protein>
<comment type="caution">
    <text evidence="5">The sequence shown here is derived from an EMBL/GenBank/DDBJ whole genome shotgun (WGS) entry which is preliminary data.</text>
</comment>
<dbReference type="InterPro" id="IPR024936">
    <property type="entry name" value="Cyclophilin-type_PPIase"/>
</dbReference>
<reference evidence="5 6" key="1">
    <citation type="journal article" date="2022" name="bioRxiv">
        <title>Genomics of Preaxostyla Flagellates Illuminates Evolutionary Transitions and the Path Towards Mitochondrial Loss.</title>
        <authorList>
            <person name="Novak L.V.F."/>
            <person name="Treitli S.C."/>
            <person name="Pyrih J."/>
            <person name="Halakuc P."/>
            <person name="Pipaliya S.V."/>
            <person name="Vacek V."/>
            <person name="Brzon O."/>
            <person name="Soukal P."/>
            <person name="Eme L."/>
            <person name="Dacks J.B."/>
            <person name="Karnkowska A."/>
            <person name="Elias M."/>
            <person name="Hampl V."/>
        </authorList>
    </citation>
    <scope>NUCLEOTIDE SEQUENCE [LARGE SCALE GENOMIC DNA]</scope>
    <source>
        <strain evidence="5">NAU3</strain>
        <tissue evidence="5">Gut</tissue>
    </source>
</reference>
<dbReference type="Proteomes" id="UP001281761">
    <property type="component" value="Unassembled WGS sequence"/>
</dbReference>
<dbReference type="SUPFAM" id="SSF50891">
    <property type="entry name" value="Cyclophilin-like"/>
    <property type="match status" value="1"/>
</dbReference>
<dbReference type="Pfam" id="PF00160">
    <property type="entry name" value="Pro_isomerase"/>
    <property type="match status" value="1"/>
</dbReference>
<dbReference type="EC" id="5.2.1.8" evidence="3"/>
<keyword evidence="6" id="KW-1185">Reference proteome</keyword>
<name>A0ABQ9YBU8_9EUKA</name>
<evidence type="ECO:0000313" key="5">
    <source>
        <dbReference type="EMBL" id="KAK2961246.1"/>
    </source>
</evidence>
<evidence type="ECO:0000256" key="3">
    <source>
        <dbReference type="RuleBase" id="RU363019"/>
    </source>
</evidence>
<dbReference type="Gene3D" id="2.40.100.10">
    <property type="entry name" value="Cyclophilin-like"/>
    <property type="match status" value="1"/>
</dbReference>
<sequence>MLYSFIVFGILCETTPDKTITDKVYIDVEIGGAHSGRIIIGLFGNTVPKTVKNFIGLATHKHGYGYKGSIFHRCIKGFMIQGGDFENGDGTGGVSIYGRRFPDESFAIKHFGPGTVSMANSGNDSNGSQFFICTGKTPWLDGKHVVFGKVLKGMDIVGRIERLPTEDDKPVMTVKIVDCGIETDREL</sequence>
<dbReference type="InterPro" id="IPR002130">
    <property type="entry name" value="Cyclophilin-type_PPIase_dom"/>
</dbReference>
<keyword evidence="1 3" id="KW-0697">Rotamase</keyword>
<dbReference type="EMBL" id="JARBJD010000017">
    <property type="protein sequence ID" value="KAK2961246.1"/>
    <property type="molecule type" value="Genomic_DNA"/>
</dbReference>
<dbReference type="InterPro" id="IPR029000">
    <property type="entry name" value="Cyclophilin-like_dom_sf"/>
</dbReference>
<evidence type="ECO:0000313" key="6">
    <source>
        <dbReference type="Proteomes" id="UP001281761"/>
    </source>
</evidence>
<dbReference type="PANTHER" id="PTHR11071:SF561">
    <property type="entry name" value="PEPTIDYL-PROLYL CIS-TRANS ISOMERASE D-RELATED"/>
    <property type="match status" value="1"/>
</dbReference>
<keyword evidence="2 3" id="KW-0413">Isomerase</keyword>
<dbReference type="PRINTS" id="PR00153">
    <property type="entry name" value="CSAPPISMRASE"/>
</dbReference>
<comment type="catalytic activity">
    <reaction evidence="3">
        <text>[protein]-peptidylproline (omega=180) = [protein]-peptidylproline (omega=0)</text>
        <dbReference type="Rhea" id="RHEA:16237"/>
        <dbReference type="Rhea" id="RHEA-COMP:10747"/>
        <dbReference type="Rhea" id="RHEA-COMP:10748"/>
        <dbReference type="ChEBI" id="CHEBI:83833"/>
        <dbReference type="ChEBI" id="CHEBI:83834"/>
        <dbReference type="EC" id="5.2.1.8"/>
    </reaction>
</comment>
<evidence type="ECO:0000256" key="2">
    <source>
        <dbReference type="ARBA" id="ARBA00023235"/>
    </source>
</evidence>
<evidence type="ECO:0000259" key="4">
    <source>
        <dbReference type="PROSITE" id="PS50072"/>
    </source>
</evidence>
<dbReference type="PROSITE" id="PS50072">
    <property type="entry name" value="CSA_PPIASE_2"/>
    <property type="match status" value="1"/>
</dbReference>
<evidence type="ECO:0000256" key="1">
    <source>
        <dbReference type="ARBA" id="ARBA00023110"/>
    </source>
</evidence>
<dbReference type="GO" id="GO:0003755">
    <property type="term" value="F:peptidyl-prolyl cis-trans isomerase activity"/>
    <property type="evidence" value="ECO:0007669"/>
    <property type="project" value="UniProtKB-EC"/>
</dbReference>
<accession>A0ABQ9YBU8</accession>
<organism evidence="5 6">
    <name type="scientific">Blattamonas nauphoetae</name>
    <dbReference type="NCBI Taxonomy" id="2049346"/>
    <lineage>
        <taxon>Eukaryota</taxon>
        <taxon>Metamonada</taxon>
        <taxon>Preaxostyla</taxon>
        <taxon>Oxymonadida</taxon>
        <taxon>Blattamonas</taxon>
    </lineage>
</organism>
<comment type="function">
    <text evidence="3">PPIases accelerate the folding of proteins. It catalyzes the cis-trans isomerization of proline imidic peptide bonds in oligopeptides.</text>
</comment>
<comment type="similarity">
    <text evidence="3">Belongs to the cyclophilin-type PPIase family.</text>
</comment>
<gene>
    <name evidence="5" type="ORF">BLNAU_3692</name>
</gene>